<protein>
    <submittedName>
        <fullName evidence="2">EAL domain-containing protein</fullName>
    </submittedName>
</protein>
<name>A0A7C3ZIH9_9CYAN</name>
<dbReference type="PANTHER" id="PTHR33121:SF76">
    <property type="entry name" value="SIGNALING PROTEIN"/>
    <property type="match status" value="1"/>
</dbReference>
<dbReference type="AlphaFoldDB" id="A0A7C3ZIH9"/>
<dbReference type="SUPFAM" id="SSF141868">
    <property type="entry name" value="EAL domain-like"/>
    <property type="match status" value="1"/>
</dbReference>
<dbReference type="InterPro" id="IPR035919">
    <property type="entry name" value="EAL_sf"/>
</dbReference>
<feature type="domain" description="EAL" evidence="1">
    <location>
        <begin position="98"/>
        <end position="354"/>
    </location>
</feature>
<dbReference type="EMBL" id="DSPX01000034">
    <property type="protein sequence ID" value="HGF99721.1"/>
    <property type="molecule type" value="Genomic_DNA"/>
</dbReference>
<gene>
    <name evidence="2" type="ORF">ENR15_03390</name>
</gene>
<dbReference type="InterPro" id="IPR050706">
    <property type="entry name" value="Cyclic-di-GMP_PDE-like"/>
</dbReference>
<sequence>MELLVSPPRPLGQELRQLIVQPPDEETSTYLVGCGFQPVPALPQLYYKPVTPPQLVAIFTKLSETLDETIQAASRFLLTSKPLEAGELLLEFLRAQPLIALTRSVKYAWFYRILIRLGLFFKYQPIFDLASGEVAAYECLARAKDDEGQCISGGQLIDAAISTKLTCEFDELARTTCLASIAGMKAEQKFFINLIPNAIVRNPQSLEQNLQQILELGLQPEQIVFELTEVEVLSQTPDLLKQIQRLRNWGFGIAVDDLCGCVSVDHYLMEFRPDIIKLDRRLVHGCSKFTLKQTLIESLLSSAHREGILVLSEGLEMMEDIEFCRNLGIDYGQGFGLALPETSLQQTALNYRAL</sequence>
<dbReference type="CDD" id="cd01948">
    <property type="entry name" value="EAL"/>
    <property type="match status" value="1"/>
</dbReference>
<dbReference type="Pfam" id="PF00563">
    <property type="entry name" value="EAL"/>
    <property type="match status" value="1"/>
</dbReference>
<dbReference type="GO" id="GO:0071111">
    <property type="term" value="F:cyclic-guanylate-specific phosphodiesterase activity"/>
    <property type="evidence" value="ECO:0007669"/>
    <property type="project" value="InterPro"/>
</dbReference>
<dbReference type="PANTHER" id="PTHR33121">
    <property type="entry name" value="CYCLIC DI-GMP PHOSPHODIESTERASE PDEF"/>
    <property type="match status" value="1"/>
</dbReference>
<dbReference type="InterPro" id="IPR001633">
    <property type="entry name" value="EAL_dom"/>
</dbReference>
<comment type="caution">
    <text evidence="2">The sequence shown here is derived from an EMBL/GenBank/DDBJ whole genome shotgun (WGS) entry which is preliminary data.</text>
</comment>
<proteinExistence type="predicted"/>
<organism evidence="2">
    <name type="scientific">Planktothricoides sp. SpSt-374</name>
    <dbReference type="NCBI Taxonomy" id="2282167"/>
    <lineage>
        <taxon>Bacteria</taxon>
        <taxon>Bacillati</taxon>
        <taxon>Cyanobacteriota</taxon>
        <taxon>Cyanophyceae</taxon>
        <taxon>Oscillatoriophycideae</taxon>
        <taxon>Oscillatoriales</taxon>
        <taxon>Oscillatoriaceae</taxon>
        <taxon>Planktothricoides</taxon>
    </lineage>
</organism>
<dbReference type="SMART" id="SM00052">
    <property type="entry name" value="EAL"/>
    <property type="match status" value="1"/>
</dbReference>
<evidence type="ECO:0000259" key="1">
    <source>
        <dbReference type="PROSITE" id="PS50883"/>
    </source>
</evidence>
<evidence type="ECO:0000313" key="2">
    <source>
        <dbReference type="EMBL" id="HGF99721.1"/>
    </source>
</evidence>
<dbReference type="Gene3D" id="3.20.20.450">
    <property type="entry name" value="EAL domain"/>
    <property type="match status" value="1"/>
</dbReference>
<dbReference type="PROSITE" id="PS50883">
    <property type="entry name" value="EAL"/>
    <property type="match status" value="1"/>
</dbReference>
<accession>A0A7C3ZIH9</accession>
<reference evidence="2" key="1">
    <citation type="journal article" date="2020" name="mSystems">
        <title>Genome- and Community-Level Interaction Insights into Carbon Utilization and Element Cycling Functions of Hydrothermarchaeota in Hydrothermal Sediment.</title>
        <authorList>
            <person name="Zhou Z."/>
            <person name="Liu Y."/>
            <person name="Xu W."/>
            <person name="Pan J."/>
            <person name="Luo Z.H."/>
            <person name="Li M."/>
        </authorList>
    </citation>
    <scope>NUCLEOTIDE SEQUENCE [LARGE SCALE GENOMIC DNA]</scope>
    <source>
        <strain evidence="2">SpSt-374</strain>
    </source>
</reference>